<dbReference type="GO" id="GO:0042147">
    <property type="term" value="P:retrograde transport, endosome to Golgi"/>
    <property type="evidence" value="ECO:0007669"/>
    <property type="project" value="UniProtKB-UniRule"/>
</dbReference>
<dbReference type="GO" id="GO:0015031">
    <property type="term" value="P:protein transport"/>
    <property type="evidence" value="ECO:0007669"/>
    <property type="project" value="UniProtKB-UniRule"/>
</dbReference>
<dbReference type="Proteomes" id="UP000281549">
    <property type="component" value="Unassembled WGS sequence"/>
</dbReference>
<keyword evidence="4" id="KW-0472">Membrane</keyword>
<dbReference type="GO" id="GO:0032456">
    <property type="term" value="P:endocytic recycling"/>
    <property type="evidence" value="ECO:0007669"/>
    <property type="project" value="TreeGrafter"/>
</dbReference>
<keyword evidence="4" id="KW-0812">Transmembrane</keyword>
<comment type="subcellular location">
    <subcellularLocation>
        <location evidence="2">Golgi apparatus</location>
        <location evidence="2">trans-Golgi network</location>
    </subcellularLocation>
</comment>
<evidence type="ECO:0000313" key="6">
    <source>
        <dbReference type="Proteomes" id="UP000281549"/>
    </source>
</evidence>
<keyword evidence="2" id="KW-0333">Golgi apparatus</keyword>
<evidence type="ECO:0000256" key="2">
    <source>
        <dbReference type="RuleBase" id="RU368010"/>
    </source>
</evidence>
<keyword evidence="2" id="KW-0653">Protein transport</keyword>
<dbReference type="GO" id="GO:1990745">
    <property type="term" value="C:EARP complex"/>
    <property type="evidence" value="ECO:0007669"/>
    <property type="project" value="TreeGrafter"/>
</dbReference>
<proteinExistence type="inferred from homology"/>
<gene>
    <name evidence="5" type="ORF">ROZALSC1DRAFT_23504</name>
</gene>
<sequence>MKNDVEQMEKSMTSLLTQMNEMSQDSSAIHERFSERRVRINQLCEAQNMVKKRNISKKSSWKALVHNYSWMMDSLQNKDHIDSFAKIKREATEIIAPIKDEAYKKVTLKSAGKIKMEDLIESCSILVGIKENPLNISQSLVSSADTILKKISSSLPLKGTYNEQLENVNSQYIKPMALFLIHFHYIFMSEFEAKRNKKKNPNTEIQDLLPGLHKAILSTQEYDTIKANLLAQANEWLNNFCELLKNILKEEKFVNLSTSLKESFDKNDEIAPLTDNIMNSYTMIINDIQPVLRSEFSYMKSYSHDILLTCQTLLKQSLTDFVNYLGNLSVVDTKLLLKQVSVLFELNISILDKIFVHFSESLFIGKGGLRNWMSQVAPIKLEAIQLAQKCLELSVRLTETSTLDILETFLDNQPWLQYEIPTGHSSDIVRCINIVQNFNSFCNTYLPKAPSKKNSSSQKSGSDSRKSKNNRKSTFDDQLSANIDKIFSERIVIFAPITIDNTCPVMQVCRSFLKAWTEVCVMNSLARQSIRPLARNSLTRYQLHFDIKGSCDWQGFEVRKSWLGYNKAYIYAILGFGAPIFHWLYNG</sequence>
<dbReference type="AlphaFoldDB" id="A0A4P9YFT9"/>
<dbReference type="PANTHER" id="PTHR15954">
    <property type="entry name" value="VACUOLAR PROTEIN SORTING-ASSOCIATED PROTEIN 51 HOMOLOG"/>
    <property type="match status" value="1"/>
</dbReference>
<dbReference type="GO" id="GO:0005829">
    <property type="term" value="C:cytosol"/>
    <property type="evidence" value="ECO:0007669"/>
    <property type="project" value="GOC"/>
</dbReference>
<keyword evidence="2" id="KW-0813">Transport</keyword>
<comment type="similarity">
    <text evidence="1 2">Belongs to the VPS51 family.</text>
</comment>
<evidence type="ECO:0000256" key="4">
    <source>
        <dbReference type="SAM" id="Phobius"/>
    </source>
</evidence>
<feature type="compositionally biased region" description="Low complexity" evidence="3">
    <location>
        <begin position="449"/>
        <end position="461"/>
    </location>
</feature>
<evidence type="ECO:0000256" key="1">
    <source>
        <dbReference type="ARBA" id="ARBA00006080"/>
    </source>
</evidence>
<dbReference type="GO" id="GO:0007030">
    <property type="term" value="P:Golgi organization"/>
    <property type="evidence" value="ECO:0007669"/>
    <property type="project" value="UniProtKB-UniRule"/>
</dbReference>
<comment type="subunit">
    <text evidence="2">Component of the Golgi-associated retrograde protein (GARP) complex.</text>
</comment>
<evidence type="ECO:0000256" key="3">
    <source>
        <dbReference type="SAM" id="MobiDB-lite"/>
    </source>
</evidence>
<organism evidence="5 6">
    <name type="scientific">Rozella allomycis (strain CSF55)</name>
    <dbReference type="NCBI Taxonomy" id="988480"/>
    <lineage>
        <taxon>Eukaryota</taxon>
        <taxon>Fungi</taxon>
        <taxon>Fungi incertae sedis</taxon>
        <taxon>Cryptomycota</taxon>
        <taxon>Cryptomycota incertae sedis</taxon>
        <taxon>Rozella</taxon>
    </lineage>
</organism>
<dbReference type="GO" id="GO:0006869">
    <property type="term" value="P:lipid transport"/>
    <property type="evidence" value="ECO:0007669"/>
    <property type="project" value="UniProtKB-UniRule"/>
</dbReference>
<reference evidence="6" key="1">
    <citation type="journal article" date="2018" name="Nat. Microbiol.">
        <title>Leveraging single-cell genomics to expand the fungal tree of life.</title>
        <authorList>
            <person name="Ahrendt S.R."/>
            <person name="Quandt C.A."/>
            <person name="Ciobanu D."/>
            <person name="Clum A."/>
            <person name="Salamov A."/>
            <person name="Andreopoulos B."/>
            <person name="Cheng J.F."/>
            <person name="Woyke T."/>
            <person name="Pelin A."/>
            <person name="Henrissat B."/>
            <person name="Reynolds N.K."/>
            <person name="Benny G.L."/>
            <person name="Smith M.E."/>
            <person name="James T.Y."/>
            <person name="Grigoriev I.V."/>
        </authorList>
    </citation>
    <scope>NUCLEOTIDE SEQUENCE [LARGE SCALE GENOMIC DNA]</scope>
    <source>
        <strain evidence="6">CSF55</strain>
    </source>
</reference>
<name>A0A4P9YFT9_ROZAC</name>
<feature type="transmembrane region" description="Helical" evidence="4">
    <location>
        <begin position="568"/>
        <end position="585"/>
    </location>
</feature>
<dbReference type="GO" id="GO:0000938">
    <property type="term" value="C:GARP complex"/>
    <property type="evidence" value="ECO:0007669"/>
    <property type="project" value="UniProtKB-UniRule"/>
</dbReference>
<dbReference type="InterPro" id="IPR014812">
    <property type="entry name" value="Vps51"/>
</dbReference>
<evidence type="ECO:0000313" key="5">
    <source>
        <dbReference type="EMBL" id="RKP18154.1"/>
    </source>
</evidence>
<accession>A0A4P9YFT9</accession>
<keyword evidence="4" id="KW-1133">Transmembrane helix</keyword>
<feature type="region of interest" description="Disordered" evidence="3">
    <location>
        <begin position="449"/>
        <end position="473"/>
    </location>
</feature>
<dbReference type="EMBL" id="ML005544">
    <property type="protein sequence ID" value="RKP18154.1"/>
    <property type="molecule type" value="Genomic_DNA"/>
</dbReference>
<dbReference type="GO" id="GO:0048193">
    <property type="term" value="P:Golgi vesicle transport"/>
    <property type="evidence" value="ECO:0007669"/>
    <property type="project" value="TreeGrafter"/>
</dbReference>
<keyword evidence="2" id="KW-0445">Lipid transport</keyword>
<dbReference type="GO" id="GO:0016020">
    <property type="term" value="C:membrane"/>
    <property type="evidence" value="ECO:0007669"/>
    <property type="project" value="TreeGrafter"/>
</dbReference>
<protein>
    <recommendedName>
        <fullName evidence="2">Vacuolar protein sorting-associated protein 51 homolog</fullName>
    </recommendedName>
</protein>
<dbReference type="PANTHER" id="PTHR15954:SF4">
    <property type="entry name" value="VACUOLAR PROTEIN SORTING-ASSOCIATED PROTEIN 51 HOMOLOG"/>
    <property type="match status" value="1"/>
</dbReference>
<comment type="function">
    <text evidence="2">Acts as component of the GARP complex that is involved in retrograde transport from early and late endosomes to the trans-Golgi network (TGN).</text>
</comment>